<dbReference type="InterPro" id="IPR037294">
    <property type="entry name" value="ABC_BtuC-like"/>
</dbReference>
<dbReference type="AlphaFoldDB" id="W1Q400"/>
<dbReference type="STRING" id="592010.GCWU000182_000671"/>
<comment type="subcellular location">
    <subcellularLocation>
        <location evidence="6">Cell membrane</location>
        <topology evidence="6">Multi-pass membrane protein</topology>
    </subcellularLocation>
    <subcellularLocation>
        <location evidence="1">Membrane</location>
        <topology evidence="1">Multi-pass membrane protein</topology>
    </subcellularLocation>
</comment>
<comment type="similarity">
    <text evidence="2 6">Belongs to the ABC-3 integral membrane protein family.</text>
</comment>
<dbReference type="SUPFAM" id="SSF81345">
    <property type="entry name" value="ABC transporter involved in vitamin B12 uptake, BtuC"/>
    <property type="match status" value="1"/>
</dbReference>
<evidence type="ECO:0000256" key="2">
    <source>
        <dbReference type="ARBA" id="ARBA00008034"/>
    </source>
</evidence>
<feature type="transmembrane region" description="Helical" evidence="7">
    <location>
        <begin position="175"/>
        <end position="206"/>
    </location>
</feature>
<dbReference type="GO" id="GO:0010043">
    <property type="term" value="P:response to zinc ion"/>
    <property type="evidence" value="ECO:0007669"/>
    <property type="project" value="TreeGrafter"/>
</dbReference>
<dbReference type="Pfam" id="PF00950">
    <property type="entry name" value="ABC-3"/>
    <property type="match status" value="1"/>
</dbReference>
<dbReference type="PANTHER" id="PTHR30477:SF0">
    <property type="entry name" value="METAL TRANSPORT SYSTEM MEMBRANE PROTEIN TM_0125-RELATED"/>
    <property type="match status" value="1"/>
</dbReference>
<accession>W1Q400</accession>
<dbReference type="HOGENOM" id="CLU_028808_3_1_9"/>
<dbReference type="CDD" id="cd06550">
    <property type="entry name" value="TM_ABC_iron-siderophores_like"/>
    <property type="match status" value="1"/>
</dbReference>
<evidence type="ECO:0000313" key="8">
    <source>
        <dbReference type="EMBL" id="ESK65937.1"/>
    </source>
</evidence>
<protein>
    <submittedName>
        <fullName evidence="8">ABC 3 transport family protein</fullName>
    </submittedName>
</protein>
<dbReference type="GeneID" id="84816761"/>
<organism evidence="8 9">
    <name type="scientific">Abiotrophia defectiva ATCC 49176</name>
    <dbReference type="NCBI Taxonomy" id="592010"/>
    <lineage>
        <taxon>Bacteria</taxon>
        <taxon>Bacillati</taxon>
        <taxon>Bacillota</taxon>
        <taxon>Bacilli</taxon>
        <taxon>Lactobacillales</taxon>
        <taxon>Aerococcaceae</taxon>
        <taxon>Abiotrophia</taxon>
    </lineage>
</organism>
<dbReference type="Proteomes" id="UP000019050">
    <property type="component" value="Unassembled WGS sequence"/>
</dbReference>
<gene>
    <name evidence="8" type="ORF">GCWU000182_000671</name>
</gene>
<dbReference type="Gene3D" id="1.10.3470.10">
    <property type="entry name" value="ABC transporter involved in vitamin B12 uptake, BtuC"/>
    <property type="match status" value="1"/>
</dbReference>
<name>W1Q400_ABIDE</name>
<evidence type="ECO:0000256" key="4">
    <source>
        <dbReference type="ARBA" id="ARBA00022989"/>
    </source>
</evidence>
<feature type="transmembrane region" description="Helical" evidence="7">
    <location>
        <begin position="218"/>
        <end position="240"/>
    </location>
</feature>
<keyword evidence="3 6" id="KW-0812">Transmembrane</keyword>
<sequence length="273" mass="29359">MEMFQLDFIQRALLAGLAISCITPIIGLLLILKRQSMMADTLSHISLAGVALGMILRVSPTVTTLLVVIVASVLLEYLRLIYRDFSEVSVAIMMAGGMSVALVLMNLNRNASNFKIEQFLFGSIILISPQEVILLAVLAGIVLALYLLFRRPLYVMSFDEATAHTAGLPVKFMSILLSVVTGVAISVMMPIVGALLVSALIVIPAATAIKLSSSFRQTILIGFVINVVGIIAGLMASYHLNTPPGASITLGFVILFVVISLVQGLLSWWRSRA</sequence>
<feature type="transmembrane region" description="Helical" evidence="7">
    <location>
        <begin position="246"/>
        <end position="269"/>
    </location>
</feature>
<feature type="transmembrane region" description="Helical" evidence="7">
    <location>
        <begin position="88"/>
        <end position="107"/>
    </location>
</feature>
<keyword evidence="4 7" id="KW-1133">Transmembrane helix</keyword>
<reference evidence="8" key="1">
    <citation type="submission" date="2013-06" db="EMBL/GenBank/DDBJ databases">
        <authorList>
            <person name="Weinstock G."/>
            <person name="Sodergren E."/>
            <person name="Clifton S."/>
            <person name="Fulton L."/>
            <person name="Fulton B."/>
            <person name="Courtney L."/>
            <person name="Fronick C."/>
            <person name="Harrison M."/>
            <person name="Strong C."/>
            <person name="Farmer C."/>
            <person name="Delahaunty K."/>
            <person name="Markovic C."/>
            <person name="Hall O."/>
            <person name="Minx P."/>
            <person name="Tomlinson C."/>
            <person name="Mitreva M."/>
            <person name="Nelson J."/>
            <person name="Hou S."/>
            <person name="Wollam A."/>
            <person name="Pepin K.H."/>
            <person name="Johnson M."/>
            <person name="Bhonagiri V."/>
            <person name="Nash W.E."/>
            <person name="Warren W."/>
            <person name="Chinwalla A."/>
            <person name="Mardis E.R."/>
            <person name="Wilson R.K."/>
        </authorList>
    </citation>
    <scope>NUCLEOTIDE SEQUENCE [LARGE SCALE GENOMIC DNA]</scope>
    <source>
        <strain evidence="8">ATCC 49176</strain>
    </source>
</reference>
<evidence type="ECO:0000256" key="5">
    <source>
        <dbReference type="ARBA" id="ARBA00023136"/>
    </source>
</evidence>
<keyword evidence="9" id="KW-1185">Reference proteome</keyword>
<evidence type="ECO:0000256" key="7">
    <source>
        <dbReference type="SAM" id="Phobius"/>
    </source>
</evidence>
<dbReference type="eggNOG" id="COG1108">
    <property type="taxonomic scope" value="Bacteria"/>
</dbReference>
<evidence type="ECO:0000313" key="9">
    <source>
        <dbReference type="Proteomes" id="UP000019050"/>
    </source>
</evidence>
<feature type="transmembrane region" description="Helical" evidence="7">
    <location>
        <begin position="119"/>
        <end position="149"/>
    </location>
</feature>
<dbReference type="OrthoDB" id="9798540at2"/>
<proteinExistence type="inferred from homology"/>
<feature type="transmembrane region" description="Helical" evidence="7">
    <location>
        <begin position="63"/>
        <end position="82"/>
    </location>
</feature>
<dbReference type="PANTHER" id="PTHR30477">
    <property type="entry name" value="ABC-TRANSPORTER METAL-BINDING PROTEIN"/>
    <property type="match status" value="1"/>
</dbReference>
<keyword evidence="5 7" id="KW-0472">Membrane</keyword>
<dbReference type="EMBL" id="ACIN03000004">
    <property type="protein sequence ID" value="ESK65937.1"/>
    <property type="molecule type" value="Genomic_DNA"/>
</dbReference>
<comment type="caution">
    <text evidence="8">The sequence shown here is derived from an EMBL/GenBank/DDBJ whole genome shotgun (WGS) entry which is preliminary data.</text>
</comment>
<feature type="transmembrane region" description="Helical" evidence="7">
    <location>
        <begin position="12"/>
        <end position="32"/>
    </location>
</feature>
<dbReference type="GO" id="GO:0055085">
    <property type="term" value="P:transmembrane transport"/>
    <property type="evidence" value="ECO:0007669"/>
    <property type="project" value="InterPro"/>
</dbReference>
<dbReference type="RefSeq" id="WP_023391322.1">
    <property type="nucleotide sequence ID" value="NZ_KI535340.1"/>
</dbReference>
<keyword evidence="6" id="KW-0813">Transport</keyword>
<evidence type="ECO:0000256" key="6">
    <source>
        <dbReference type="RuleBase" id="RU003943"/>
    </source>
</evidence>
<dbReference type="GO" id="GO:0043190">
    <property type="term" value="C:ATP-binding cassette (ABC) transporter complex"/>
    <property type="evidence" value="ECO:0007669"/>
    <property type="project" value="InterPro"/>
</dbReference>
<dbReference type="InterPro" id="IPR001626">
    <property type="entry name" value="ABC_TroCD"/>
</dbReference>
<evidence type="ECO:0000256" key="3">
    <source>
        <dbReference type="ARBA" id="ARBA00022692"/>
    </source>
</evidence>
<evidence type="ECO:0000256" key="1">
    <source>
        <dbReference type="ARBA" id="ARBA00004141"/>
    </source>
</evidence>